<dbReference type="GO" id="GO:0005525">
    <property type="term" value="F:GTP binding"/>
    <property type="evidence" value="ECO:0007669"/>
    <property type="project" value="InterPro"/>
</dbReference>
<dbReference type="InterPro" id="IPR045063">
    <property type="entry name" value="Dynamin_N"/>
</dbReference>
<dbReference type="InterPro" id="IPR027417">
    <property type="entry name" value="P-loop_NTPase"/>
</dbReference>
<accession>A0A1V8SV46</accession>
<protein>
    <recommendedName>
        <fullName evidence="8">GED domain-containing protein</fullName>
    </recommendedName>
</protein>
<dbReference type="GO" id="GO:0016020">
    <property type="term" value="C:membrane"/>
    <property type="evidence" value="ECO:0007669"/>
    <property type="project" value="TreeGrafter"/>
</dbReference>
<dbReference type="GO" id="GO:0006897">
    <property type="term" value="P:endocytosis"/>
    <property type="evidence" value="ECO:0007669"/>
    <property type="project" value="TreeGrafter"/>
</dbReference>
<evidence type="ECO:0000313" key="7">
    <source>
        <dbReference type="Proteomes" id="UP000192596"/>
    </source>
</evidence>
<evidence type="ECO:0000313" key="6">
    <source>
        <dbReference type="EMBL" id="OQO03026.1"/>
    </source>
</evidence>
<evidence type="ECO:0000259" key="5">
    <source>
        <dbReference type="PROSITE" id="PS51718"/>
    </source>
</evidence>
<dbReference type="GO" id="GO:0000266">
    <property type="term" value="P:mitochondrial fission"/>
    <property type="evidence" value="ECO:0007669"/>
    <property type="project" value="TreeGrafter"/>
</dbReference>
<dbReference type="PANTHER" id="PTHR11566:SF66">
    <property type="entry name" value="INTERFERON-INDUCED GTP-BINDING PROTEIN MX"/>
    <property type="match status" value="1"/>
</dbReference>
<dbReference type="GO" id="GO:0008017">
    <property type="term" value="F:microtubule binding"/>
    <property type="evidence" value="ECO:0007669"/>
    <property type="project" value="TreeGrafter"/>
</dbReference>
<dbReference type="GO" id="GO:0048312">
    <property type="term" value="P:intracellular distribution of mitochondria"/>
    <property type="evidence" value="ECO:0007669"/>
    <property type="project" value="TreeGrafter"/>
</dbReference>
<dbReference type="Pfam" id="PF01031">
    <property type="entry name" value="Dynamin_M"/>
    <property type="match status" value="1"/>
</dbReference>
<dbReference type="Proteomes" id="UP000192596">
    <property type="component" value="Unassembled WGS sequence"/>
</dbReference>
<dbReference type="InterPro" id="IPR030381">
    <property type="entry name" value="G_DYNAMIN_dom"/>
</dbReference>
<dbReference type="STRING" id="1507870.A0A1V8SV46"/>
<keyword evidence="2" id="KW-0342">GTP-binding</keyword>
<dbReference type="GO" id="GO:0003924">
    <property type="term" value="F:GTPase activity"/>
    <property type="evidence" value="ECO:0007669"/>
    <property type="project" value="InterPro"/>
</dbReference>
<organism evidence="6 7">
    <name type="scientific">Cryoendolithus antarcticus</name>
    <dbReference type="NCBI Taxonomy" id="1507870"/>
    <lineage>
        <taxon>Eukaryota</taxon>
        <taxon>Fungi</taxon>
        <taxon>Dikarya</taxon>
        <taxon>Ascomycota</taxon>
        <taxon>Pezizomycotina</taxon>
        <taxon>Dothideomycetes</taxon>
        <taxon>Dothideomycetidae</taxon>
        <taxon>Cladosporiales</taxon>
        <taxon>Cladosporiaceae</taxon>
        <taxon>Cryoendolithus</taxon>
    </lineage>
</organism>
<dbReference type="Gene3D" id="3.40.50.300">
    <property type="entry name" value="P-loop containing nucleotide triphosphate hydrolases"/>
    <property type="match status" value="1"/>
</dbReference>
<dbReference type="GO" id="GO:0016559">
    <property type="term" value="P:peroxisome fission"/>
    <property type="evidence" value="ECO:0007669"/>
    <property type="project" value="TreeGrafter"/>
</dbReference>
<dbReference type="InterPro" id="IPR022812">
    <property type="entry name" value="Dynamin"/>
</dbReference>
<feature type="coiled-coil region" evidence="3">
    <location>
        <begin position="200"/>
        <end position="227"/>
    </location>
</feature>
<keyword evidence="7" id="KW-1185">Reference proteome</keyword>
<sequence>MGLNAGTASSRGTLAFTRDVLSIEISGPSHPQLTLVDLPGLIHTPTKEQTREDVKLIHEMVSEYLEEKRTIMLAVVSAKNDYANQMILDMCRKIDPPGNRTLGIVTKPDTLKAGSVNEAAWIELARNKNIYFNLGWHILKHRTEDDVAMSFEARNAQEKTFFSAGVYKSLPGHTKGISSLRVRLSQLLYTHLKKELPTLQKEVNTRLEQTADTLEELGEKRSTAAEQKRFLFGVSMQYQAIVQDAVKGDYAHPFFETSDNTQGFGDPVTARRLRAAVHHLNQQFAIQMRQYGHTFRITTEKDFDGTNAADEVPRKDILSEYAKAAKQQQDKSRQDTIDWVRNLLLRSRELELPGNSNPLFMSQLFWQQSKNWKSLAAAHVERVDNLCSHLVKDAIEYTTIEGLAEKLFETKLEPKLVERHNDAVHELDRLIADKQRPLCTYNPAYTTTLWTSRKKRVTSRTQAVPVNTTVVQKAEGQQDMEKTNAEDALDSLIAYYKGKVEYFIEAVTDQVIERHLMIDLASKTFSPLLIDAMSEREVYQIAGEDEDITGQREHFEGQKAILEKGQAAFRKALGSFH</sequence>
<dbReference type="CDD" id="cd08771">
    <property type="entry name" value="DLP_1"/>
    <property type="match status" value="1"/>
</dbReference>
<keyword evidence="1" id="KW-0547">Nucleotide-binding</keyword>
<dbReference type="AlphaFoldDB" id="A0A1V8SV46"/>
<reference evidence="7" key="1">
    <citation type="submission" date="2017-03" db="EMBL/GenBank/DDBJ databases">
        <title>Genomes of endolithic fungi from Antarctica.</title>
        <authorList>
            <person name="Coleine C."/>
            <person name="Masonjones S."/>
            <person name="Stajich J.E."/>
        </authorList>
    </citation>
    <scope>NUCLEOTIDE SEQUENCE [LARGE SCALE GENOMIC DNA]</scope>
    <source>
        <strain evidence="7">CCFEE 5527</strain>
    </source>
</reference>
<keyword evidence="3" id="KW-0175">Coiled coil</keyword>
<evidence type="ECO:0000259" key="4">
    <source>
        <dbReference type="PROSITE" id="PS51388"/>
    </source>
</evidence>
<evidence type="ECO:0000256" key="1">
    <source>
        <dbReference type="ARBA" id="ARBA00022741"/>
    </source>
</evidence>
<dbReference type="InterPro" id="IPR020850">
    <property type="entry name" value="GED_dom"/>
</dbReference>
<dbReference type="InterPro" id="IPR000375">
    <property type="entry name" value="Dynamin_stalk"/>
</dbReference>
<evidence type="ECO:0000256" key="2">
    <source>
        <dbReference type="ARBA" id="ARBA00023134"/>
    </source>
</evidence>
<dbReference type="PROSITE" id="PS51388">
    <property type="entry name" value="GED"/>
    <property type="match status" value="1"/>
</dbReference>
<name>A0A1V8SV46_9PEZI</name>
<dbReference type="PANTHER" id="PTHR11566">
    <property type="entry name" value="DYNAMIN"/>
    <property type="match status" value="1"/>
</dbReference>
<dbReference type="EMBL" id="NAJO01000026">
    <property type="protein sequence ID" value="OQO03026.1"/>
    <property type="molecule type" value="Genomic_DNA"/>
</dbReference>
<dbReference type="GO" id="GO:0005874">
    <property type="term" value="C:microtubule"/>
    <property type="evidence" value="ECO:0007669"/>
    <property type="project" value="TreeGrafter"/>
</dbReference>
<feature type="domain" description="GED" evidence="4">
    <location>
        <begin position="485"/>
        <end position="577"/>
    </location>
</feature>
<dbReference type="SUPFAM" id="SSF52540">
    <property type="entry name" value="P-loop containing nucleoside triphosphate hydrolases"/>
    <property type="match status" value="1"/>
</dbReference>
<dbReference type="Pfam" id="PF00350">
    <property type="entry name" value="Dynamin_N"/>
    <property type="match status" value="1"/>
</dbReference>
<evidence type="ECO:0000256" key="3">
    <source>
        <dbReference type="SAM" id="Coils"/>
    </source>
</evidence>
<gene>
    <name evidence="6" type="ORF">B0A48_11310</name>
</gene>
<evidence type="ECO:0008006" key="8">
    <source>
        <dbReference type="Google" id="ProtNLM"/>
    </source>
</evidence>
<dbReference type="InterPro" id="IPR001401">
    <property type="entry name" value="Dynamin_GTPase"/>
</dbReference>
<proteinExistence type="predicted"/>
<dbReference type="PROSITE" id="PS51718">
    <property type="entry name" value="G_DYNAMIN_2"/>
    <property type="match status" value="1"/>
</dbReference>
<dbReference type="OrthoDB" id="415706at2759"/>
<feature type="domain" description="Dynamin-type G" evidence="5">
    <location>
        <begin position="1"/>
        <end position="197"/>
    </location>
</feature>
<dbReference type="GO" id="GO:0005739">
    <property type="term" value="C:mitochondrion"/>
    <property type="evidence" value="ECO:0007669"/>
    <property type="project" value="TreeGrafter"/>
</dbReference>
<comment type="caution">
    <text evidence="6">The sequence shown here is derived from an EMBL/GenBank/DDBJ whole genome shotgun (WGS) entry which is preliminary data.</text>
</comment>
<dbReference type="InParanoid" id="A0A1V8SV46"/>